<proteinExistence type="predicted"/>
<protein>
    <submittedName>
        <fullName evidence="1">Uncharacterized protein</fullName>
    </submittedName>
</protein>
<dbReference type="Pfam" id="PF20414">
    <property type="entry name" value="DUF6698"/>
    <property type="match status" value="1"/>
</dbReference>
<reference evidence="1" key="2">
    <citation type="submission" date="2020-11" db="EMBL/GenBank/DDBJ databases">
        <authorList>
            <consortium name="DOE Joint Genome Institute"/>
            <person name="Kuo A."/>
            <person name="Miyauchi S."/>
            <person name="Kiss E."/>
            <person name="Drula E."/>
            <person name="Kohler A."/>
            <person name="Sanchez-Garcia M."/>
            <person name="Andreopoulos B."/>
            <person name="Barry K.W."/>
            <person name="Bonito G."/>
            <person name="Buee M."/>
            <person name="Carver A."/>
            <person name="Chen C."/>
            <person name="Cichocki N."/>
            <person name="Clum A."/>
            <person name="Culley D."/>
            <person name="Crous P.W."/>
            <person name="Fauchery L."/>
            <person name="Girlanda M."/>
            <person name="Hayes R."/>
            <person name="Keri Z."/>
            <person name="Labutti K."/>
            <person name="Lipzen A."/>
            <person name="Lombard V."/>
            <person name="Magnuson J."/>
            <person name="Maillard F."/>
            <person name="Morin E."/>
            <person name="Murat C."/>
            <person name="Nolan M."/>
            <person name="Ohm R."/>
            <person name="Pangilinan J."/>
            <person name="Pereira M."/>
            <person name="Perotto S."/>
            <person name="Peter M."/>
            <person name="Riley R."/>
            <person name="Sitrit Y."/>
            <person name="Stielow B."/>
            <person name="Szollosi G."/>
            <person name="Zifcakova L."/>
            <person name="Stursova M."/>
            <person name="Spatafora J.W."/>
            <person name="Tedersoo L."/>
            <person name="Vaario L.-M."/>
            <person name="Yamada A."/>
            <person name="Yan M."/>
            <person name="Wang P."/>
            <person name="Xu J."/>
            <person name="Bruns T."/>
            <person name="Baldrian P."/>
            <person name="Vilgalys R."/>
            <person name="Henrissat B."/>
            <person name="Grigoriev I.V."/>
            <person name="Hibbett D."/>
            <person name="Nagy L.G."/>
            <person name="Martin F.M."/>
        </authorList>
    </citation>
    <scope>NUCLEOTIDE SEQUENCE</scope>
    <source>
        <strain evidence="1">UH-Tt-Lm1</strain>
    </source>
</reference>
<feature type="non-terminal residue" evidence="1">
    <location>
        <position position="60"/>
    </location>
</feature>
<reference evidence="1" key="1">
    <citation type="journal article" date="2020" name="Nat. Commun.">
        <title>Large-scale genome sequencing of mycorrhizal fungi provides insights into the early evolution of symbiotic traits.</title>
        <authorList>
            <person name="Miyauchi S."/>
            <person name="Kiss E."/>
            <person name="Kuo A."/>
            <person name="Drula E."/>
            <person name="Kohler A."/>
            <person name="Sanchez-Garcia M."/>
            <person name="Morin E."/>
            <person name="Andreopoulos B."/>
            <person name="Barry K.W."/>
            <person name="Bonito G."/>
            <person name="Buee M."/>
            <person name="Carver A."/>
            <person name="Chen C."/>
            <person name="Cichocki N."/>
            <person name="Clum A."/>
            <person name="Culley D."/>
            <person name="Crous P.W."/>
            <person name="Fauchery L."/>
            <person name="Girlanda M."/>
            <person name="Hayes R.D."/>
            <person name="Keri Z."/>
            <person name="LaButti K."/>
            <person name="Lipzen A."/>
            <person name="Lombard V."/>
            <person name="Magnuson J."/>
            <person name="Maillard F."/>
            <person name="Murat C."/>
            <person name="Nolan M."/>
            <person name="Ohm R.A."/>
            <person name="Pangilinan J."/>
            <person name="Pereira M.F."/>
            <person name="Perotto S."/>
            <person name="Peter M."/>
            <person name="Pfister S."/>
            <person name="Riley R."/>
            <person name="Sitrit Y."/>
            <person name="Stielow J.B."/>
            <person name="Szollosi G."/>
            <person name="Zifcakova L."/>
            <person name="Stursova M."/>
            <person name="Spatafora J.W."/>
            <person name="Tedersoo L."/>
            <person name="Vaario L.M."/>
            <person name="Yamada A."/>
            <person name="Yan M."/>
            <person name="Wang P."/>
            <person name="Xu J."/>
            <person name="Bruns T."/>
            <person name="Baldrian P."/>
            <person name="Vilgalys R."/>
            <person name="Dunand C."/>
            <person name="Henrissat B."/>
            <person name="Grigoriev I.V."/>
            <person name="Hibbett D."/>
            <person name="Nagy L.G."/>
            <person name="Martin F.M."/>
        </authorList>
    </citation>
    <scope>NUCLEOTIDE SEQUENCE</scope>
    <source>
        <strain evidence="1">UH-Tt-Lm1</strain>
    </source>
</reference>
<dbReference type="OrthoDB" id="3220614at2759"/>
<keyword evidence="2" id="KW-1185">Reference proteome</keyword>
<dbReference type="EMBL" id="WIUZ02000012">
    <property type="protein sequence ID" value="KAF9782367.1"/>
    <property type="molecule type" value="Genomic_DNA"/>
</dbReference>
<evidence type="ECO:0000313" key="2">
    <source>
        <dbReference type="Proteomes" id="UP000736335"/>
    </source>
</evidence>
<name>A0A9P6H9D1_9AGAM</name>
<feature type="non-terminal residue" evidence="1">
    <location>
        <position position="1"/>
    </location>
</feature>
<sequence>LQLHFSLTDATHWMNHYNGFNYEEFWEFIVDFFEADETPEGQEASTQLLEWWNKCVRGSN</sequence>
<evidence type="ECO:0000313" key="1">
    <source>
        <dbReference type="EMBL" id="KAF9782367.1"/>
    </source>
</evidence>
<dbReference type="AlphaFoldDB" id="A0A9P6H9D1"/>
<accession>A0A9P6H9D1</accession>
<organism evidence="1 2">
    <name type="scientific">Thelephora terrestris</name>
    <dbReference type="NCBI Taxonomy" id="56493"/>
    <lineage>
        <taxon>Eukaryota</taxon>
        <taxon>Fungi</taxon>
        <taxon>Dikarya</taxon>
        <taxon>Basidiomycota</taxon>
        <taxon>Agaricomycotina</taxon>
        <taxon>Agaricomycetes</taxon>
        <taxon>Thelephorales</taxon>
        <taxon>Thelephoraceae</taxon>
        <taxon>Thelephora</taxon>
    </lineage>
</organism>
<dbReference type="InterPro" id="IPR046521">
    <property type="entry name" value="DUF6698"/>
</dbReference>
<dbReference type="Proteomes" id="UP000736335">
    <property type="component" value="Unassembled WGS sequence"/>
</dbReference>
<gene>
    <name evidence="1" type="ORF">BJ322DRAFT_994308</name>
</gene>
<comment type="caution">
    <text evidence="1">The sequence shown here is derived from an EMBL/GenBank/DDBJ whole genome shotgun (WGS) entry which is preliminary data.</text>
</comment>